<dbReference type="RefSeq" id="WP_268057494.1">
    <property type="nucleotide sequence ID" value="NZ_JAPOHA010000003.1"/>
</dbReference>
<feature type="domain" description="Spore germination protein N-terminal" evidence="10">
    <location>
        <begin position="24"/>
        <end position="193"/>
    </location>
</feature>
<dbReference type="InterPro" id="IPR046953">
    <property type="entry name" value="Spore_GerAC-like_C"/>
</dbReference>
<dbReference type="NCBIfam" id="TIGR02887">
    <property type="entry name" value="spore_ger_x_C"/>
    <property type="match status" value="1"/>
</dbReference>
<evidence type="ECO:0000313" key="11">
    <source>
        <dbReference type="EMBL" id="MCY1713482.1"/>
    </source>
</evidence>
<dbReference type="InterPro" id="IPR008844">
    <property type="entry name" value="Spore_GerAC-like"/>
</dbReference>
<evidence type="ECO:0000256" key="3">
    <source>
        <dbReference type="ARBA" id="ARBA00022544"/>
    </source>
</evidence>
<comment type="similarity">
    <text evidence="2">Belongs to the GerABKC lipoprotein family.</text>
</comment>
<evidence type="ECO:0000256" key="4">
    <source>
        <dbReference type="ARBA" id="ARBA00022729"/>
    </source>
</evidence>
<dbReference type="Pfam" id="PF25198">
    <property type="entry name" value="Spore_GerAC_N"/>
    <property type="match status" value="1"/>
</dbReference>
<evidence type="ECO:0000259" key="10">
    <source>
        <dbReference type="Pfam" id="PF25198"/>
    </source>
</evidence>
<keyword evidence="5 8" id="KW-0472">Membrane</keyword>
<feature type="transmembrane region" description="Helical" evidence="8">
    <location>
        <begin position="7"/>
        <end position="26"/>
    </location>
</feature>
<dbReference type="Pfam" id="PF05504">
    <property type="entry name" value="Spore_GerAC"/>
    <property type="match status" value="1"/>
</dbReference>
<evidence type="ECO:0000256" key="8">
    <source>
        <dbReference type="SAM" id="Phobius"/>
    </source>
</evidence>
<evidence type="ECO:0000256" key="7">
    <source>
        <dbReference type="ARBA" id="ARBA00023288"/>
    </source>
</evidence>
<keyword evidence="4" id="KW-0732">Signal</keyword>
<keyword evidence="3" id="KW-0309">Germination</keyword>
<reference evidence="11 12" key="1">
    <citation type="submission" date="2022-11" db="EMBL/GenBank/DDBJ databases">
        <authorList>
            <person name="Caiyu Z."/>
        </authorList>
    </citation>
    <scope>NUCLEOTIDE SEQUENCE [LARGE SCALE GENOMIC DNA]</scope>
    <source>
        <strain evidence="11 12">YR-4</strain>
    </source>
</reference>
<keyword evidence="7" id="KW-0449">Lipoprotein</keyword>
<dbReference type="PROSITE" id="PS51257">
    <property type="entry name" value="PROKAR_LIPOPROTEIN"/>
    <property type="match status" value="1"/>
</dbReference>
<evidence type="ECO:0000256" key="1">
    <source>
        <dbReference type="ARBA" id="ARBA00004635"/>
    </source>
</evidence>
<protein>
    <submittedName>
        <fullName evidence="11">Ger(X)C family spore germination protein</fullName>
    </submittedName>
</protein>
<evidence type="ECO:0000313" key="12">
    <source>
        <dbReference type="Proteomes" id="UP001082703"/>
    </source>
</evidence>
<evidence type="ECO:0000256" key="2">
    <source>
        <dbReference type="ARBA" id="ARBA00007886"/>
    </source>
</evidence>
<keyword evidence="6" id="KW-0564">Palmitate</keyword>
<feature type="domain" description="Spore germination GerAC-like C-terminal" evidence="9">
    <location>
        <begin position="205"/>
        <end position="367"/>
    </location>
</feature>
<comment type="subcellular location">
    <subcellularLocation>
        <location evidence="1">Membrane</location>
        <topology evidence="1">Lipid-anchor</topology>
    </subcellularLocation>
</comment>
<dbReference type="EMBL" id="JAPOHA010000003">
    <property type="protein sequence ID" value="MCY1713482.1"/>
    <property type="molecule type" value="Genomic_DNA"/>
</dbReference>
<keyword evidence="8" id="KW-1133">Transmembrane helix</keyword>
<dbReference type="PANTHER" id="PTHR35789:SF1">
    <property type="entry name" value="SPORE GERMINATION PROTEIN B3"/>
    <property type="match status" value="1"/>
</dbReference>
<dbReference type="PANTHER" id="PTHR35789">
    <property type="entry name" value="SPORE GERMINATION PROTEIN B3"/>
    <property type="match status" value="1"/>
</dbReference>
<evidence type="ECO:0000256" key="5">
    <source>
        <dbReference type="ARBA" id="ARBA00023136"/>
    </source>
</evidence>
<evidence type="ECO:0000256" key="6">
    <source>
        <dbReference type="ARBA" id="ARBA00023139"/>
    </source>
</evidence>
<proteinExistence type="inferred from homology"/>
<organism evidence="11 12">
    <name type="scientific">Caproiciproducens galactitolivorans</name>
    <dbReference type="NCBI Taxonomy" id="642589"/>
    <lineage>
        <taxon>Bacteria</taxon>
        <taxon>Bacillati</taxon>
        <taxon>Bacillota</taxon>
        <taxon>Clostridia</taxon>
        <taxon>Eubacteriales</taxon>
        <taxon>Acutalibacteraceae</taxon>
        <taxon>Caproiciproducens</taxon>
    </lineage>
</organism>
<accession>A0ABT4BRF9</accession>
<keyword evidence="8" id="KW-0812">Transmembrane</keyword>
<sequence>MKTAKRFCILILVMNMMFLSGCWNYHELEDMSLVTGVAIDKGIKGCPYHLTFEFIDLTGDKIGSKLVESDGNTIYDCVRNIANKAEKKLNFSECKVIIISQDSASQGIAPLMDWFIRDHEPRINVNLIVSKEKTANEILQQKPVTDELISLEIWKTLQRNVTSLGKSPNVELYQAINMLSDNGTALVLPTIKIDKLPTSTTLALDGSAVFKGDKLIGYLDGEETKYLLLIKNQNHGGLLIVNTDTGKVTLEIIDSSTKLTPKVESNQPSMEIEIKTRAILSEDEALTDHDSSNGIKEVQKNAEDTLKNNVTDLIKTVQSQTDSDIFGFGSLYYQNNPEFWKQEKLKWKDDFRKLKCIVNVKVKIENTEVIKQKVKVGG</sequence>
<dbReference type="InterPro" id="IPR057336">
    <property type="entry name" value="GerAC_N"/>
</dbReference>
<gene>
    <name evidence="11" type="ORF">OUY18_04325</name>
</gene>
<dbReference type="Gene3D" id="3.30.300.210">
    <property type="entry name" value="Nutrient germinant receptor protein C, domain 3"/>
    <property type="match status" value="1"/>
</dbReference>
<comment type="caution">
    <text evidence="11">The sequence shown here is derived from an EMBL/GenBank/DDBJ whole genome shotgun (WGS) entry which is preliminary data.</text>
</comment>
<dbReference type="Proteomes" id="UP001082703">
    <property type="component" value="Unassembled WGS sequence"/>
</dbReference>
<keyword evidence="12" id="KW-1185">Reference proteome</keyword>
<name>A0ABT4BRF9_9FIRM</name>
<evidence type="ECO:0000259" key="9">
    <source>
        <dbReference type="Pfam" id="PF05504"/>
    </source>
</evidence>
<dbReference type="InterPro" id="IPR038501">
    <property type="entry name" value="Spore_GerAC_C_sf"/>
</dbReference>